<comment type="function">
    <text evidence="4">Exhibits 3'-exonuclease activities and apurinic/apyrimidinic (AP) endonuclease (in vitro). Show preferential AP endonuclease activity on double-stranded DNA substrates and 3'- exonuclease activity on single-stranded DNA.</text>
</comment>
<keyword evidence="3" id="KW-0378">Hydrolase</keyword>
<proteinExistence type="inferred from homology"/>
<dbReference type="PANTHER" id="PTHR46317:SF1">
    <property type="entry name" value="HYDROLASE, TATD FAMILY"/>
    <property type="match status" value="1"/>
</dbReference>
<dbReference type="Gene3D" id="3.20.20.140">
    <property type="entry name" value="Metal-dependent hydrolases"/>
    <property type="match status" value="1"/>
</dbReference>
<dbReference type="SUPFAM" id="SSF51556">
    <property type="entry name" value="Metallo-dependent hydrolases"/>
    <property type="match status" value="1"/>
</dbReference>
<comment type="similarity">
    <text evidence="1">Belongs to the metallo-dependent hydrolases superfamily. TatD-type hydrolase family.</text>
</comment>
<evidence type="ECO:0008006" key="8">
    <source>
        <dbReference type="Google" id="ProtNLM"/>
    </source>
</evidence>
<dbReference type="CDD" id="cd01310">
    <property type="entry name" value="TatD_DNAse"/>
    <property type="match status" value="1"/>
</dbReference>
<dbReference type="GO" id="GO:0046872">
    <property type="term" value="F:metal ion binding"/>
    <property type="evidence" value="ECO:0007669"/>
    <property type="project" value="UniProtKB-KW"/>
</dbReference>
<feature type="binding site" evidence="5">
    <location>
        <position position="235"/>
    </location>
    <ligand>
        <name>a divalent metal cation</name>
        <dbReference type="ChEBI" id="CHEBI:60240"/>
        <label>1</label>
    </ligand>
</feature>
<name>A0A4D9DCK6_9STRA</name>
<dbReference type="InterPro" id="IPR001130">
    <property type="entry name" value="TatD-like"/>
</dbReference>
<sequence length="289" mass="31579">MFDVHAHLTAQELLPDLDRLLTEAYSVGVRDIVVVSENVRDAALVLNLPPCQNGVRLHKSLGLHPEHACLSSLSTVLNLIRENHTKLACVGEIGLDFSPHILGQDDAKAVKALQRECMRQQVELAYELDLPVNVHSRGAGHHALSLLRETVSASSVADTLKTTERASSQARTRMYEGRVRAVMHAWDGKAKYAAAAAADSQQSIYFSVPPCASRSPVMIKWIERLPLESLLLETDCPALAAVKGEVNVPRNLQLSLQVIAAHKGVGLDIVREITRKNAEELFGLQAGKE</sequence>
<keyword evidence="2 5" id="KW-0479">Metal-binding</keyword>
<feature type="binding site" evidence="5">
    <location>
        <position position="7"/>
    </location>
    <ligand>
        <name>a divalent metal cation</name>
        <dbReference type="ChEBI" id="CHEBI:60240"/>
        <label>1</label>
    </ligand>
</feature>
<dbReference type="OrthoDB" id="413993at2759"/>
<feature type="binding site" evidence="5">
    <location>
        <position position="92"/>
    </location>
    <ligand>
        <name>a divalent metal cation</name>
        <dbReference type="ChEBI" id="CHEBI:60240"/>
        <label>1</label>
    </ligand>
</feature>
<protein>
    <recommendedName>
        <fullName evidence="8">TatD related DNase</fullName>
    </recommendedName>
</protein>
<evidence type="ECO:0000256" key="3">
    <source>
        <dbReference type="ARBA" id="ARBA00022801"/>
    </source>
</evidence>
<dbReference type="Proteomes" id="UP000355283">
    <property type="component" value="Unassembled WGS sequence"/>
</dbReference>
<dbReference type="PANTHER" id="PTHR46317">
    <property type="entry name" value="HYDROLASE OF PHP SUPERFAMILY-RELATED PROTEIN"/>
    <property type="match status" value="1"/>
</dbReference>
<dbReference type="PIRSF" id="PIRSF005902">
    <property type="entry name" value="DNase_TatD"/>
    <property type="match status" value="1"/>
</dbReference>
<accession>A0A4D9DCK6</accession>
<keyword evidence="7" id="KW-1185">Reference proteome</keyword>
<evidence type="ECO:0000313" key="7">
    <source>
        <dbReference type="Proteomes" id="UP000355283"/>
    </source>
</evidence>
<evidence type="ECO:0000256" key="1">
    <source>
        <dbReference type="ARBA" id="ARBA00009275"/>
    </source>
</evidence>
<dbReference type="GO" id="GO:0016788">
    <property type="term" value="F:hydrolase activity, acting on ester bonds"/>
    <property type="evidence" value="ECO:0007669"/>
    <property type="project" value="InterPro"/>
</dbReference>
<evidence type="ECO:0000256" key="4">
    <source>
        <dbReference type="ARBA" id="ARBA00093287"/>
    </source>
</evidence>
<feature type="binding site" evidence="5">
    <location>
        <position position="135"/>
    </location>
    <ligand>
        <name>a divalent metal cation</name>
        <dbReference type="ChEBI" id="CHEBI:60240"/>
        <label>2</label>
    </ligand>
</feature>
<dbReference type="EMBL" id="SDOX01000009">
    <property type="protein sequence ID" value="TFJ86358.1"/>
    <property type="molecule type" value="Genomic_DNA"/>
</dbReference>
<evidence type="ECO:0000256" key="2">
    <source>
        <dbReference type="ARBA" id="ARBA00022723"/>
    </source>
</evidence>
<feature type="binding site" evidence="5">
    <location>
        <position position="5"/>
    </location>
    <ligand>
        <name>a divalent metal cation</name>
        <dbReference type="ChEBI" id="CHEBI:60240"/>
        <label>1</label>
    </ligand>
</feature>
<reference evidence="6 7" key="1">
    <citation type="submission" date="2019-01" db="EMBL/GenBank/DDBJ databases">
        <title>Nuclear Genome Assembly of the Microalgal Biofuel strain Nannochloropsis salina CCMP1776.</title>
        <authorList>
            <person name="Hovde B."/>
        </authorList>
    </citation>
    <scope>NUCLEOTIDE SEQUENCE [LARGE SCALE GENOMIC DNA]</scope>
    <source>
        <strain evidence="6 7">CCMP1776</strain>
    </source>
</reference>
<dbReference type="Pfam" id="PF01026">
    <property type="entry name" value="TatD_DNase"/>
    <property type="match status" value="1"/>
</dbReference>
<evidence type="ECO:0000256" key="5">
    <source>
        <dbReference type="PIRSR" id="PIRSR005902-1"/>
    </source>
</evidence>
<dbReference type="AlphaFoldDB" id="A0A4D9DCK6"/>
<evidence type="ECO:0000313" key="6">
    <source>
        <dbReference type="EMBL" id="TFJ86358.1"/>
    </source>
</evidence>
<feature type="binding site" evidence="5">
    <location>
        <position position="184"/>
    </location>
    <ligand>
        <name>a divalent metal cation</name>
        <dbReference type="ChEBI" id="CHEBI:60240"/>
        <label>2</label>
    </ligand>
</feature>
<dbReference type="InterPro" id="IPR032466">
    <property type="entry name" value="Metal_Hydrolase"/>
</dbReference>
<comment type="caution">
    <text evidence="6">The sequence shown here is derived from an EMBL/GenBank/DDBJ whole genome shotgun (WGS) entry which is preliminary data.</text>
</comment>
<organism evidence="6 7">
    <name type="scientific">Nannochloropsis salina CCMP1776</name>
    <dbReference type="NCBI Taxonomy" id="1027361"/>
    <lineage>
        <taxon>Eukaryota</taxon>
        <taxon>Sar</taxon>
        <taxon>Stramenopiles</taxon>
        <taxon>Ochrophyta</taxon>
        <taxon>Eustigmatophyceae</taxon>
        <taxon>Eustigmatales</taxon>
        <taxon>Monodopsidaceae</taxon>
        <taxon>Microchloropsis</taxon>
        <taxon>Microchloropsis salina</taxon>
    </lineage>
</organism>
<gene>
    <name evidence="6" type="ORF">NSK_002566</name>
</gene>